<organism evidence="10">
    <name type="scientific">marine metagenome</name>
    <dbReference type="NCBI Taxonomy" id="408172"/>
    <lineage>
        <taxon>unclassified sequences</taxon>
        <taxon>metagenomes</taxon>
        <taxon>ecological metagenomes</taxon>
    </lineage>
</organism>
<keyword evidence="6" id="KW-0547">Nucleotide-binding</keyword>
<accession>A0A382G9W4</accession>
<dbReference type="GO" id="GO:0005524">
    <property type="term" value="F:ATP binding"/>
    <property type="evidence" value="ECO:0007669"/>
    <property type="project" value="UniProtKB-KW"/>
</dbReference>
<dbReference type="InterPro" id="IPR027417">
    <property type="entry name" value="P-loop_NTPase"/>
</dbReference>
<gene>
    <name evidence="10" type="ORF">METZ01_LOCUS224459</name>
</gene>
<evidence type="ECO:0000256" key="2">
    <source>
        <dbReference type="ARBA" id="ARBA00005842"/>
    </source>
</evidence>
<evidence type="ECO:0000256" key="1">
    <source>
        <dbReference type="ARBA" id="ARBA00001946"/>
    </source>
</evidence>
<dbReference type="EMBL" id="UINC01054196">
    <property type="protein sequence ID" value="SVB71605.1"/>
    <property type="molecule type" value="Genomic_DNA"/>
</dbReference>
<comment type="cofactor">
    <cofactor evidence="1">
        <name>Mg(2+)</name>
        <dbReference type="ChEBI" id="CHEBI:18420"/>
    </cofactor>
</comment>
<evidence type="ECO:0000256" key="5">
    <source>
        <dbReference type="ARBA" id="ARBA00022694"/>
    </source>
</evidence>
<dbReference type="Gene3D" id="1.10.20.140">
    <property type="match status" value="1"/>
</dbReference>
<dbReference type="Pfam" id="PF01715">
    <property type="entry name" value="IPPT"/>
    <property type="match status" value="1"/>
</dbReference>
<evidence type="ECO:0000313" key="10">
    <source>
        <dbReference type="EMBL" id="SVB71605.1"/>
    </source>
</evidence>
<dbReference type="GO" id="GO:0006400">
    <property type="term" value="P:tRNA modification"/>
    <property type="evidence" value="ECO:0007669"/>
    <property type="project" value="TreeGrafter"/>
</dbReference>
<keyword evidence="8" id="KW-0460">Magnesium</keyword>
<dbReference type="AlphaFoldDB" id="A0A382G9W4"/>
<dbReference type="NCBIfam" id="TIGR00174">
    <property type="entry name" value="miaA"/>
    <property type="match status" value="1"/>
</dbReference>
<protein>
    <recommendedName>
        <fullName evidence="3">tRNA dimethylallyltransferase</fullName>
        <ecNumber evidence="3">2.5.1.75</ecNumber>
    </recommendedName>
</protein>
<evidence type="ECO:0000256" key="9">
    <source>
        <dbReference type="ARBA" id="ARBA00049563"/>
    </source>
</evidence>
<evidence type="ECO:0000256" key="3">
    <source>
        <dbReference type="ARBA" id="ARBA00012665"/>
    </source>
</evidence>
<evidence type="ECO:0000256" key="7">
    <source>
        <dbReference type="ARBA" id="ARBA00022840"/>
    </source>
</evidence>
<evidence type="ECO:0000256" key="4">
    <source>
        <dbReference type="ARBA" id="ARBA00022679"/>
    </source>
</evidence>
<evidence type="ECO:0000256" key="6">
    <source>
        <dbReference type="ARBA" id="ARBA00022741"/>
    </source>
</evidence>
<comment type="catalytic activity">
    <reaction evidence="9">
        <text>adenosine(37) in tRNA + dimethylallyl diphosphate = N(6)-dimethylallyladenosine(37) in tRNA + diphosphate</text>
        <dbReference type="Rhea" id="RHEA:26482"/>
        <dbReference type="Rhea" id="RHEA-COMP:10162"/>
        <dbReference type="Rhea" id="RHEA-COMP:10375"/>
        <dbReference type="ChEBI" id="CHEBI:33019"/>
        <dbReference type="ChEBI" id="CHEBI:57623"/>
        <dbReference type="ChEBI" id="CHEBI:74411"/>
        <dbReference type="ChEBI" id="CHEBI:74415"/>
        <dbReference type="EC" id="2.5.1.75"/>
    </reaction>
</comment>
<name>A0A382G9W4_9ZZZZ</name>
<keyword evidence="7" id="KW-0067">ATP-binding</keyword>
<comment type="similarity">
    <text evidence="2">Belongs to the IPP transferase family.</text>
</comment>
<evidence type="ECO:0000256" key="8">
    <source>
        <dbReference type="ARBA" id="ARBA00022842"/>
    </source>
</evidence>
<dbReference type="InterPro" id="IPR039657">
    <property type="entry name" value="Dimethylallyltransferase"/>
</dbReference>
<dbReference type="InterPro" id="IPR018022">
    <property type="entry name" value="IPT"/>
</dbReference>
<dbReference type="SUPFAM" id="SSF52540">
    <property type="entry name" value="P-loop containing nucleoside triphosphate hydrolases"/>
    <property type="match status" value="1"/>
</dbReference>
<dbReference type="PANTHER" id="PTHR11088">
    <property type="entry name" value="TRNA DIMETHYLALLYLTRANSFERASE"/>
    <property type="match status" value="1"/>
</dbReference>
<keyword evidence="4" id="KW-0808">Transferase</keyword>
<dbReference type="PANTHER" id="PTHR11088:SF60">
    <property type="entry name" value="TRNA DIMETHYLALLYLTRANSFERASE"/>
    <property type="match status" value="1"/>
</dbReference>
<reference evidence="10" key="1">
    <citation type="submission" date="2018-05" db="EMBL/GenBank/DDBJ databases">
        <authorList>
            <person name="Lanie J.A."/>
            <person name="Ng W.-L."/>
            <person name="Kazmierczak K.M."/>
            <person name="Andrzejewski T.M."/>
            <person name="Davidsen T.M."/>
            <person name="Wayne K.J."/>
            <person name="Tettelin H."/>
            <person name="Glass J.I."/>
            <person name="Rusch D."/>
            <person name="Podicherti R."/>
            <person name="Tsui H.-C.T."/>
            <person name="Winkler M.E."/>
        </authorList>
    </citation>
    <scope>NUCLEOTIDE SEQUENCE</scope>
</reference>
<dbReference type="EC" id="2.5.1.75" evidence="3"/>
<dbReference type="GO" id="GO:0052381">
    <property type="term" value="F:tRNA dimethylallyltransferase activity"/>
    <property type="evidence" value="ECO:0007669"/>
    <property type="project" value="UniProtKB-EC"/>
</dbReference>
<dbReference type="Gene3D" id="3.40.50.300">
    <property type="entry name" value="P-loop containing nucleotide triphosphate hydrolases"/>
    <property type="match status" value="1"/>
</dbReference>
<proteinExistence type="inferred from homology"/>
<keyword evidence="5" id="KW-0819">tRNA processing</keyword>
<sequence>MSSNSQPMAIAVVGPTAVGKTAIAVALAQRLQTEIISADSRQIYCHMDIGTAKPTAEEQGSVRHHLIDIIDPHQTYSAGAYVRDVQKVLAEWQDMDLPPLIVGGAGLYVRALTGGLFEGPQIPVQVLERIREDLEGIKTNDLHDWLNTVDPAAAARIHLNDRQRIGRALEVYEATGTPLTTWHRNA</sequence>
<feature type="non-terminal residue" evidence="10">
    <location>
        <position position="186"/>
    </location>
</feature>